<name>A0A0M3I3Y7_ASCLU</name>
<accession>A0A0M3I3Y7</accession>
<reference evidence="3" key="1">
    <citation type="submission" date="2017-02" db="UniProtKB">
        <authorList>
            <consortium name="WormBaseParasite"/>
        </authorList>
    </citation>
    <scope>IDENTIFICATION</scope>
</reference>
<dbReference type="WBParaSite" id="ALUE_0001142301-mRNA-1">
    <property type="protein sequence ID" value="ALUE_0001142301-mRNA-1"/>
    <property type="gene ID" value="ALUE_0001142301"/>
</dbReference>
<keyword evidence="1" id="KW-0732">Signal</keyword>
<protein>
    <submittedName>
        <fullName evidence="3">Secreted protein</fullName>
    </submittedName>
</protein>
<keyword evidence="2" id="KW-1185">Reference proteome</keyword>
<evidence type="ECO:0000256" key="1">
    <source>
        <dbReference type="SAM" id="SignalP"/>
    </source>
</evidence>
<organism evidence="2 3">
    <name type="scientific">Ascaris lumbricoides</name>
    <name type="common">Giant roundworm</name>
    <dbReference type="NCBI Taxonomy" id="6252"/>
    <lineage>
        <taxon>Eukaryota</taxon>
        <taxon>Metazoa</taxon>
        <taxon>Ecdysozoa</taxon>
        <taxon>Nematoda</taxon>
        <taxon>Chromadorea</taxon>
        <taxon>Rhabditida</taxon>
        <taxon>Spirurina</taxon>
        <taxon>Ascaridomorpha</taxon>
        <taxon>Ascaridoidea</taxon>
        <taxon>Ascarididae</taxon>
        <taxon>Ascaris</taxon>
    </lineage>
</organism>
<proteinExistence type="predicted"/>
<sequence>MKASFLLLRCEILLVIWVAIDDRMLSNGLRALSTVCGRLLPLDEQQNQDWTRERRSEKWPPRPRRIADGVHIEYFRGQG</sequence>
<evidence type="ECO:0000313" key="3">
    <source>
        <dbReference type="WBParaSite" id="ALUE_0001142301-mRNA-1"/>
    </source>
</evidence>
<feature type="chain" id="PRO_5005656596" evidence="1">
    <location>
        <begin position="22"/>
        <end position="79"/>
    </location>
</feature>
<dbReference type="AlphaFoldDB" id="A0A0M3I3Y7"/>
<feature type="signal peptide" evidence="1">
    <location>
        <begin position="1"/>
        <end position="21"/>
    </location>
</feature>
<dbReference type="Proteomes" id="UP000036681">
    <property type="component" value="Unplaced"/>
</dbReference>
<evidence type="ECO:0000313" key="2">
    <source>
        <dbReference type="Proteomes" id="UP000036681"/>
    </source>
</evidence>